<keyword evidence="3" id="KW-1185">Reference proteome</keyword>
<proteinExistence type="predicted"/>
<gene>
    <name evidence="2" type="ORF">GDO78_008568</name>
</gene>
<keyword evidence="1" id="KW-0472">Membrane</keyword>
<accession>A0A8J6FEI9</accession>
<dbReference type="EMBL" id="WNTK01000004">
    <property type="protein sequence ID" value="KAG9485560.1"/>
    <property type="molecule type" value="Genomic_DNA"/>
</dbReference>
<evidence type="ECO:0000313" key="3">
    <source>
        <dbReference type="Proteomes" id="UP000770717"/>
    </source>
</evidence>
<comment type="caution">
    <text evidence="2">The sequence shown here is derived from an EMBL/GenBank/DDBJ whole genome shotgun (WGS) entry which is preliminary data.</text>
</comment>
<evidence type="ECO:0000256" key="1">
    <source>
        <dbReference type="SAM" id="Phobius"/>
    </source>
</evidence>
<organism evidence="2 3">
    <name type="scientific">Eleutherodactylus coqui</name>
    <name type="common">Puerto Rican coqui</name>
    <dbReference type="NCBI Taxonomy" id="57060"/>
    <lineage>
        <taxon>Eukaryota</taxon>
        <taxon>Metazoa</taxon>
        <taxon>Chordata</taxon>
        <taxon>Craniata</taxon>
        <taxon>Vertebrata</taxon>
        <taxon>Euteleostomi</taxon>
        <taxon>Amphibia</taxon>
        <taxon>Batrachia</taxon>
        <taxon>Anura</taxon>
        <taxon>Neobatrachia</taxon>
        <taxon>Hyloidea</taxon>
        <taxon>Eleutherodactylidae</taxon>
        <taxon>Eleutherodactylinae</taxon>
        <taxon>Eleutherodactylus</taxon>
        <taxon>Eleutherodactylus</taxon>
    </lineage>
</organism>
<dbReference type="Proteomes" id="UP000770717">
    <property type="component" value="Unassembled WGS sequence"/>
</dbReference>
<sequence>MWKETRLYLAGFTLVQIFINDLYTVIKCPYNCGTISTCHKSIKALEDEDICILFLSLMLPYLKSMKIFYQFYTCFNTMRMLVTKWVGVRKQGMYY</sequence>
<evidence type="ECO:0000313" key="2">
    <source>
        <dbReference type="EMBL" id="KAG9485560.1"/>
    </source>
</evidence>
<reference evidence="2" key="1">
    <citation type="thesis" date="2020" institute="ProQuest LLC" country="789 East Eisenhower Parkway, Ann Arbor, MI, USA">
        <title>Comparative Genomics and Chromosome Evolution.</title>
        <authorList>
            <person name="Mudd A.B."/>
        </authorList>
    </citation>
    <scope>NUCLEOTIDE SEQUENCE</scope>
    <source>
        <strain evidence="2">HN-11 Male</strain>
        <tissue evidence="2">Kidney and liver</tissue>
    </source>
</reference>
<keyword evidence="1" id="KW-0812">Transmembrane</keyword>
<feature type="transmembrane region" description="Helical" evidence="1">
    <location>
        <begin position="7"/>
        <end position="26"/>
    </location>
</feature>
<dbReference type="AlphaFoldDB" id="A0A8J6FEI9"/>
<keyword evidence="1" id="KW-1133">Transmembrane helix</keyword>
<name>A0A8J6FEI9_ELECQ</name>
<protein>
    <submittedName>
        <fullName evidence="2">Uncharacterized protein</fullName>
    </submittedName>
</protein>